<feature type="domain" description="B12-binding" evidence="26">
    <location>
        <begin position="719"/>
        <end position="854"/>
    </location>
</feature>
<dbReference type="Pfam" id="PF00809">
    <property type="entry name" value="Pterin_bind"/>
    <property type="match status" value="1"/>
</dbReference>
<accession>A0A1F7FGB8</accession>
<dbReference type="GO" id="GO:0008705">
    <property type="term" value="F:methionine synthase activity"/>
    <property type="evidence" value="ECO:0007669"/>
    <property type="project" value="UniProtKB-UniRule"/>
</dbReference>
<evidence type="ECO:0000256" key="7">
    <source>
        <dbReference type="ARBA" id="ARBA00013998"/>
    </source>
</evidence>
<gene>
    <name evidence="28" type="ORF">A2519_05385</name>
</gene>
<feature type="binding site" evidence="21">
    <location>
        <position position="833"/>
    </location>
    <ligand>
        <name>methylcob(III)alamin</name>
        <dbReference type="ChEBI" id="CHEBI:28115"/>
    </ligand>
</feature>
<keyword evidence="13 19" id="KW-0479">Metal-binding</keyword>
<dbReference type="InterPro" id="IPR003759">
    <property type="entry name" value="Cbl-bd_cap"/>
</dbReference>
<keyword evidence="16 19" id="KW-0486">Methionine biosynthesis</keyword>
<dbReference type="Gene3D" id="3.20.20.20">
    <property type="entry name" value="Dihydropteroate synthase-like"/>
    <property type="match status" value="1"/>
</dbReference>
<dbReference type="PIRSF" id="PIRSF000381">
    <property type="entry name" value="MetH"/>
    <property type="match status" value="1"/>
</dbReference>
<evidence type="ECO:0000256" key="1">
    <source>
        <dbReference type="ARBA" id="ARBA00001700"/>
    </source>
</evidence>
<dbReference type="UniPathway" id="UPA00051">
    <property type="reaction ID" value="UER00081"/>
</dbReference>
<dbReference type="InterPro" id="IPR004223">
    <property type="entry name" value="VitB12-dep_Met_synth_activ_dom"/>
</dbReference>
<evidence type="ECO:0000256" key="11">
    <source>
        <dbReference type="ARBA" id="ARBA00022679"/>
    </source>
</evidence>
<evidence type="ECO:0000256" key="8">
    <source>
        <dbReference type="ARBA" id="ARBA00022603"/>
    </source>
</evidence>
<comment type="similarity">
    <text evidence="5">Belongs to the vitamin-B12 dependent methionine synthase family.</text>
</comment>
<evidence type="ECO:0000256" key="20">
    <source>
        <dbReference type="PIRSR" id="PIRSR000381-1"/>
    </source>
</evidence>
<dbReference type="GO" id="GO:0032259">
    <property type="term" value="P:methylation"/>
    <property type="evidence" value="ECO:0007669"/>
    <property type="project" value="UniProtKB-KW"/>
</dbReference>
<feature type="domain" description="B12-binding N-terminal" evidence="27">
    <location>
        <begin position="626"/>
        <end position="719"/>
    </location>
</feature>
<reference evidence="28 29" key="1">
    <citation type="journal article" date="2016" name="Nat. Commun.">
        <title>Thousands of microbial genomes shed light on interconnected biogeochemical processes in an aquifer system.</title>
        <authorList>
            <person name="Anantharaman K."/>
            <person name="Brown C.T."/>
            <person name="Hug L.A."/>
            <person name="Sharon I."/>
            <person name="Castelle C.J."/>
            <person name="Probst A.J."/>
            <person name="Thomas B.C."/>
            <person name="Singh A."/>
            <person name="Wilkins M.J."/>
            <person name="Karaoz U."/>
            <person name="Brodie E.L."/>
            <person name="Williams K.H."/>
            <person name="Hubbard S.S."/>
            <person name="Banfield J.F."/>
        </authorList>
    </citation>
    <scope>NUCLEOTIDE SEQUENCE [LARGE SCALE GENOMIC DNA]</scope>
</reference>
<dbReference type="Gene3D" id="3.20.20.330">
    <property type="entry name" value="Homocysteine-binding-like domain"/>
    <property type="match status" value="1"/>
</dbReference>
<feature type="domain" description="Hcy-binding" evidence="23">
    <location>
        <begin position="2"/>
        <end position="308"/>
    </location>
</feature>
<dbReference type="PROSITE" id="PS50972">
    <property type="entry name" value="PTERIN_BINDING"/>
    <property type="match status" value="1"/>
</dbReference>
<evidence type="ECO:0000256" key="18">
    <source>
        <dbReference type="ARBA" id="ARBA00025552"/>
    </source>
</evidence>
<sequence length="1139" mass="124205">MDKKRITFFNGRIIVFDGAMGSAIKMLEESAGVHYGKPEYQGCIEALNLFSPQAVEEIHAGFIGAGADVIETNTFGANSIVLAEYGLESRIVEINRAAVAIARKAAVSAGRKILVAGSIGPSTKMPSLGHIRFNDMAAAYRPQIRCFIEDQVDIITIETCQDILQVKTVLITINDVLKELGVPWEEQPLVMVSLTMEPTGVMLAGSDLPAALAVICPFGPDIVGLNCATGPAGMEEYLARLRDQFRGLVSLMPNAGMPVSLKGRTVYPESPEEFSNTLARFVEKYSIDIVGGCCGTTPDHIRAVAKKVNGLTKSTQRARACSGVVSSLYGAVTFKQDPAPFIIGERANATGSRKFRELLLTEKFEEVVAVASDQEKSGAHAVDVSLAYAGRNELADSETFYSLAGTMVRLPIVIDSTNPAALEIALKKLPGRSLINSVNLEDGGAKLRSICCLAARFKTPVIALTIDEKGMAVSCDQKLDVFRRIRKICSEEFGLSDGHVLYDFLTFTVGSGDSAYFNSAIDTLYAIQAAKKEFPAILTTLGVSNVSFGLSKEIRPFLNTVFLNLAIERGLDAAIIDSAKIIPSHAIPEKVRVLCTDLLLNHRAPDYDPLKELMAHFSTHQETAAEDIEAVARPPVEQIRHQILTGDKRGLTDVLDGCMAIKKPVEIINGDLIPAMKEVGDLFGSGKMQLPFVLQSAEVMKEAVRYLEKFMDKTEVVARKKLLIGTVAGDVHDIGKNLVSIIVSNNGFEVIDLGIKTPAARFIEAIREHKPHAVGMSGLLVQSANRMRENLEVFASNNITLPVLLGGAALTPAFVRDECKPVYKGTVIYCRDAFEGLNAMNNGKQERNIGQLSKPGRPVSNPLAYADESTRPIAPALTIPNSPFTGVRQIRTIPFAHIERFLNKEVLFRGRWGFRRGSLSAQAFQEQRLRVVEPAYASMKAMLIESNAFTPAISYGYFHCYSEGNTLRVLNTEGSVLVSFDFPRQSGAGHLCIADFFRQQTAGPDVVGILAVTLGNTLGKILHELYAQEKFKDYFLLHGLGVEVTDALAEEAHRIMREEMGIAKVIAQETVDIANQPYQGSRFAFGYPACPNLEENGKLLKLVNSEAIGVKLTESYQMEPEFSTTALVVHHPQARYFMV</sequence>
<evidence type="ECO:0000259" key="23">
    <source>
        <dbReference type="PROSITE" id="PS50970"/>
    </source>
</evidence>
<dbReference type="Gene3D" id="3.10.196.10">
    <property type="entry name" value="Vitamin B12-dependent methionine synthase, activation domain"/>
    <property type="match status" value="1"/>
</dbReference>
<dbReference type="PROSITE" id="PS51337">
    <property type="entry name" value="B12_BINDING_NTER"/>
    <property type="match status" value="1"/>
</dbReference>
<evidence type="ECO:0000256" key="2">
    <source>
        <dbReference type="ARBA" id="ARBA00001947"/>
    </source>
</evidence>
<dbReference type="InterPro" id="IPR036589">
    <property type="entry name" value="HCY_dom_sf"/>
</dbReference>
<protein>
    <recommendedName>
        <fullName evidence="7 19">Methionine synthase</fullName>
        <ecNumber evidence="6 19">2.1.1.13</ecNumber>
    </recommendedName>
    <alternativeName>
        <fullName evidence="19">5-methyltetrahydrofolate--homocysteine methyltransferase</fullName>
    </alternativeName>
</protein>
<evidence type="ECO:0000256" key="10">
    <source>
        <dbReference type="ARBA" id="ARBA00022628"/>
    </source>
</evidence>
<dbReference type="SUPFAM" id="SSF47644">
    <property type="entry name" value="Methionine synthase domain"/>
    <property type="match status" value="1"/>
</dbReference>
<dbReference type="GO" id="GO:0046653">
    <property type="term" value="P:tetrahydrofolate metabolic process"/>
    <property type="evidence" value="ECO:0007669"/>
    <property type="project" value="TreeGrafter"/>
</dbReference>
<evidence type="ECO:0000256" key="17">
    <source>
        <dbReference type="ARBA" id="ARBA00023285"/>
    </source>
</evidence>
<evidence type="ECO:0000259" key="25">
    <source>
        <dbReference type="PROSITE" id="PS50974"/>
    </source>
</evidence>
<evidence type="ECO:0000256" key="22">
    <source>
        <dbReference type="PROSITE-ProRule" id="PRU00333"/>
    </source>
</evidence>
<comment type="cofactor">
    <cofactor evidence="2 19 22">
        <name>Zn(2+)</name>
        <dbReference type="ChEBI" id="CHEBI:29105"/>
    </cofactor>
</comment>
<dbReference type="Proteomes" id="UP000179243">
    <property type="component" value="Unassembled WGS sequence"/>
</dbReference>
<feature type="binding site" evidence="20 22">
    <location>
        <position position="293"/>
    </location>
    <ligand>
        <name>Zn(2+)</name>
        <dbReference type="ChEBI" id="CHEBI:29105"/>
    </ligand>
</feature>
<evidence type="ECO:0000256" key="16">
    <source>
        <dbReference type="ARBA" id="ARBA00023167"/>
    </source>
</evidence>
<organism evidence="28 29">
    <name type="scientific">Candidatus Raymondbacteria bacterium RIFOXYD12_FULL_49_13</name>
    <dbReference type="NCBI Taxonomy" id="1817890"/>
    <lineage>
        <taxon>Bacteria</taxon>
        <taxon>Raymondiibacteriota</taxon>
    </lineage>
</organism>
<dbReference type="SUPFAM" id="SSF82282">
    <property type="entry name" value="Homocysteine S-methyltransferase"/>
    <property type="match status" value="1"/>
</dbReference>
<dbReference type="SUPFAM" id="SSF51717">
    <property type="entry name" value="Dihydropteroate synthetase-like"/>
    <property type="match status" value="1"/>
</dbReference>
<dbReference type="EC" id="2.1.1.13" evidence="6 19"/>
<dbReference type="GO" id="GO:0008270">
    <property type="term" value="F:zinc ion binding"/>
    <property type="evidence" value="ECO:0007669"/>
    <property type="project" value="UniProtKB-UniRule"/>
</dbReference>
<evidence type="ECO:0000259" key="24">
    <source>
        <dbReference type="PROSITE" id="PS50972"/>
    </source>
</evidence>
<dbReference type="AlphaFoldDB" id="A0A1F7FGB8"/>
<feature type="domain" description="Pterin-binding" evidence="24">
    <location>
        <begin position="340"/>
        <end position="595"/>
    </location>
</feature>
<dbReference type="EMBL" id="MFYX01000055">
    <property type="protein sequence ID" value="OGK05522.1"/>
    <property type="molecule type" value="Genomic_DNA"/>
</dbReference>
<feature type="binding site" evidence="20 22">
    <location>
        <position position="227"/>
    </location>
    <ligand>
        <name>Zn(2+)</name>
        <dbReference type="ChEBI" id="CHEBI:29105"/>
    </ligand>
</feature>
<feature type="binding site" evidence="21">
    <location>
        <position position="1082"/>
    </location>
    <ligand>
        <name>S-adenosyl-L-methionine</name>
        <dbReference type="ChEBI" id="CHEBI:59789"/>
    </ligand>
</feature>
<dbReference type="InterPro" id="IPR011822">
    <property type="entry name" value="MetH"/>
</dbReference>
<dbReference type="InterPro" id="IPR050554">
    <property type="entry name" value="Met_Synthase/Corrinoid"/>
</dbReference>
<comment type="domain">
    <text evidence="19">Modular enzyme with four functionally distinct domains. The isolated Hcy-binding domain catalyzes methyl transfer from free methylcobalamin to homocysteine. The Hcy-binding domain in association with the pterin-binding domain catalyzes the methylation of cob(I)alamin by methyltetrahydrofolate and the methylation of homocysteine. The B12-binding domain binds the cofactor. The AdoMet activation domain binds S-adenosyl-L-methionine. Under aerobic conditions cob(I)alamin can be converted to inactive cob(II)alamin. Reductive methylation by S-adenosyl-L-methionine and flavodoxin regenerates methylcobalamin.</text>
</comment>
<feature type="binding site" description="axial binding residue" evidence="20">
    <location>
        <position position="732"/>
    </location>
    <ligand>
        <name>methylcob(III)alamin</name>
        <dbReference type="ChEBI" id="CHEBI:28115"/>
    </ligand>
    <ligandPart>
        <name>Co</name>
        <dbReference type="ChEBI" id="CHEBI:27638"/>
    </ligandPart>
</feature>
<keyword evidence="17 19" id="KW-0170">Cobalt</keyword>
<dbReference type="GO" id="GO:0005829">
    <property type="term" value="C:cytosol"/>
    <property type="evidence" value="ECO:0007669"/>
    <property type="project" value="TreeGrafter"/>
</dbReference>
<dbReference type="Pfam" id="PF02965">
    <property type="entry name" value="Met_synt_B12"/>
    <property type="match status" value="1"/>
</dbReference>
<evidence type="ECO:0000256" key="19">
    <source>
        <dbReference type="PIRNR" id="PIRNR000381"/>
    </source>
</evidence>
<dbReference type="InterPro" id="IPR003726">
    <property type="entry name" value="HCY_dom"/>
</dbReference>
<dbReference type="PROSITE" id="PS50974">
    <property type="entry name" value="ADOMET_ACTIVATION"/>
    <property type="match status" value="1"/>
</dbReference>
<feature type="domain" description="AdoMet activation" evidence="25">
    <location>
        <begin position="853"/>
        <end position="1139"/>
    </location>
</feature>
<dbReference type="SUPFAM" id="SSF52242">
    <property type="entry name" value="Cobalamin (vitamin B12)-binding domain"/>
    <property type="match status" value="1"/>
</dbReference>
<evidence type="ECO:0000259" key="27">
    <source>
        <dbReference type="PROSITE" id="PS51337"/>
    </source>
</evidence>
<dbReference type="Gene3D" id="3.40.50.280">
    <property type="entry name" value="Cobalamin-binding domain"/>
    <property type="match status" value="1"/>
</dbReference>
<dbReference type="PANTHER" id="PTHR45833">
    <property type="entry name" value="METHIONINE SYNTHASE"/>
    <property type="match status" value="1"/>
</dbReference>
<dbReference type="Pfam" id="PF02310">
    <property type="entry name" value="B12-binding"/>
    <property type="match status" value="1"/>
</dbReference>
<dbReference type="PROSITE" id="PS51332">
    <property type="entry name" value="B12_BINDING"/>
    <property type="match status" value="1"/>
</dbReference>
<dbReference type="InterPro" id="IPR037010">
    <property type="entry name" value="VitB12-dep_Met_synth_activ_sf"/>
</dbReference>
<keyword evidence="8 19" id="KW-0489">Methyltransferase</keyword>
<feature type="binding site" evidence="21">
    <location>
        <position position="777"/>
    </location>
    <ligand>
        <name>methylcob(III)alamin</name>
        <dbReference type="ChEBI" id="CHEBI:28115"/>
    </ligand>
</feature>
<evidence type="ECO:0000256" key="6">
    <source>
        <dbReference type="ARBA" id="ARBA00012032"/>
    </source>
</evidence>
<dbReference type="SUPFAM" id="SSF56507">
    <property type="entry name" value="Methionine synthase activation domain-like"/>
    <property type="match status" value="1"/>
</dbReference>
<keyword evidence="14" id="KW-0677">Repeat</keyword>
<name>A0A1F7FGB8_UNCRA</name>
<evidence type="ECO:0000256" key="21">
    <source>
        <dbReference type="PIRSR" id="PIRSR000381-2"/>
    </source>
</evidence>
<feature type="binding site" evidence="21">
    <location>
        <begin position="729"/>
        <end position="733"/>
    </location>
    <ligand>
        <name>methylcob(III)alamin</name>
        <dbReference type="ChEBI" id="CHEBI:28115"/>
    </ligand>
</feature>
<comment type="caution">
    <text evidence="28">The sequence shown here is derived from an EMBL/GenBank/DDBJ whole genome shotgun (WGS) entry which is preliminary data.</text>
</comment>
<dbReference type="InterPro" id="IPR011005">
    <property type="entry name" value="Dihydropteroate_synth-like_sf"/>
</dbReference>
<evidence type="ECO:0000256" key="3">
    <source>
        <dbReference type="ARBA" id="ARBA00001956"/>
    </source>
</evidence>
<evidence type="ECO:0000256" key="13">
    <source>
        <dbReference type="ARBA" id="ARBA00022723"/>
    </source>
</evidence>
<feature type="binding site" evidence="20 22">
    <location>
        <position position="294"/>
    </location>
    <ligand>
        <name>Zn(2+)</name>
        <dbReference type="ChEBI" id="CHEBI:29105"/>
    </ligand>
</feature>
<evidence type="ECO:0000256" key="9">
    <source>
        <dbReference type="ARBA" id="ARBA00022605"/>
    </source>
</evidence>
<dbReference type="Gene3D" id="1.10.1240.10">
    <property type="entry name" value="Methionine synthase domain"/>
    <property type="match status" value="1"/>
</dbReference>
<feature type="binding site" evidence="21">
    <location>
        <begin position="1136"/>
        <end position="1137"/>
    </location>
    <ligand>
        <name>S-adenosyl-L-methionine</name>
        <dbReference type="ChEBI" id="CHEBI:59789"/>
    </ligand>
</feature>
<keyword evidence="12 19" id="KW-0949">S-adenosyl-L-methionine</keyword>
<keyword evidence="10 19" id="KW-0846">Cobalamin</keyword>
<dbReference type="InterPro" id="IPR006158">
    <property type="entry name" value="Cobalamin-bd"/>
</dbReference>
<dbReference type="Pfam" id="PF02607">
    <property type="entry name" value="B12-binding_2"/>
    <property type="match status" value="1"/>
</dbReference>
<dbReference type="SMART" id="SM01018">
    <property type="entry name" value="B12-binding_2"/>
    <property type="match status" value="1"/>
</dbReference>
<keyword evidence="11 19" id="KW-0808">Transferase</keyword>
<evidence type="ECO:0000256" key="15">
    <source>
        <dbReference type="ARBA" id="ARBA00022833"/>
    </source>
</evidence>
<evidence type="ECO:0000256" key="5">
    <source>
        <dbReference type="ARBA" id="ARBA00010398"/>
    </source>
</evidence>
<evidence type="ECO:0000256" key="4">
    <source>
        <dbReference type="ARBA" id="ARBA00005178"/>
    </source>
</evidence>
<evidence type="ECO:0000313" key="29">
    <source>
        <dbReference type="Proteomes" id="UP000179243"/>
    </source>
</evidence>
<dbReference type="InterPro" id="IPR000489">
    <property type="entry name" value="Pterin-binding_dom"/>
</dbReference>
<dbReference type="InterPro" id="IPR036594">
    <property type="entry name" value="Meth_synthase_dom"/>
</dbReference>
<keyword evidence="15 19" id="KW-0862">Zinc</keyword>
<evidence type="ECO:0000256" key="14">
    <source>
        <dbReference type="ARBA" id="ARBA00022737"/>
    </source>
</evidence>
<comment type="cofactor">
    <cofactor evidence="3 19 20">
        <name>methylcob(III)alamin</name>
        <dbReference type="ChEBI" id="CHEBI:28115"/>
    </cofactor>
</comment>
<dbReference type="InterPro" id="IPR036724">
    <property type="entry name" value="Cobalamin-bd_sf"/>
</dbReference>
<comment type="catalytic activity">
    <reaction evidence="1 19">
        <text>(6S)-5-methyl-5,6,7,8-tetrahydrofolate + L-homocysteine = (6S)-5,6,7,8-tetrahydrofolate + L-methionine</text>
        <dbReference type="Rhea" id="RHEA:11172"/>
        <dbReference type="ChEBI" id="CHEBI:18608"/>
        <dbReference type="ChEBI" id="CHEBI:57453"/>
        <dbReference type="ChEBI" id="CHEBI:57844"/>
        <dbReference type="ChEBI" id="CHEBI:58199"/>
        <dbReference type="EC" id="2.1.1.13"/>
    </reaction>
</comment>
<comment type="pathway">
    <text evidence="4 19">Amino-acid biosynthesis; L-methionine biosynthesis via de novo pathway; L-methionine from L-homocysteine (MetH route): step 1/1.</text>
</comment>
<dbReference type="FunFam" id="3.20.20.20:FF:000007">
    <property type="entry name" value="Methionine synthase"/>
    <property type="match status" value="1"/>
</dbReference>
<dbReference type="PROSITE" id="PS50970">
    <property type="entry name" value="HCY"/>
    <property type="match status" value="1"/>
</dbReference>
<dbReference type="GO" id="GO:0031419">
    <property type="term" value="F:cobalamin binding"/>
    <property type="evidence" value="ECO:0007669"/>
    <property type="project" value="UniProtKB-UniRule"/>
</dbReference>
<comment type="function">
    <text evidence="18 19">Catalyzes the transfer of a methyl group from methyl-cobalamin to homocysteine, yielding enzyme-bound cob(I)alamin and methionine. Subsequently, remethylates the cofactor using methyltetrahydrofolate.</text>
</comment>
<evidence type="ECO:0000256" key="12">
    <source>
        <dbReference type="ARBA" id="ARBA00022691"/>
    </source>
</evidence>
<dbReference type="GO" id="GO:0050667">
    <property type="term" value="P:homocysteine metabolic process"/>
    <property type="evidence" value="ECO:0007669"/>
    <property type="project" value="TreeGrafter"/>
</dbReference>
<proteinExistence type="inferred from homology"/>
<keyword evidence="9 19" id="KW-0028">Amino-acid biosynthesis</keyword>
<evidence type="ECO:0000313" key="28">
    <source>
        <dbReference type="EMBL" id="OGK05522.1"/>
    </source>
</evidence>
<evidence type="ECO:0000259" key="26">
    <source>
        <dbReference type="PROSITE" id="PS51332"/>
    </source>
</evidence>
<dbReference type="PANTHER" id="PTHR45833:SF1">
    <property type="entry name" value="METHIONINE SYNTHASE"/>
    <property type="match status" value="1"/>
</dbReference>
<dbReference type="Pfam" id="PF02574">
    <property type="entry name" value="S-methyl_trans"/>
    <property type="match status" value="1"/>
</dbReference>